<dbReference type="InterPro" id="IPR041372">
    <property type="entry name" value="Cas3_C"/>
</dbReference>
<evidence type="ECO:0000256" key="3">
    <source>
        <dbReference type="ARBA" id="ARBA00022722"/>
    </source>
</evidence>
<keyword evidence="5" id="KW-0547">Nucleotide-binding</keyword>
<dbReference type="PANTHER" id="PTHR47963">
    <property type="entry name" value="DEAD-BOX ATP-DEPENDENT RNA HELICASE 47, MITOCHONDRIAL"/>
    <property type="match status" value="1"/>
</dbReference>
<dbReference type="InterPro" id="IPR027417">
    <property type="entry name" value="P-loop_NTPase"/>
</dbReference>
<evidence type="ECO:0000256" key="9">
    <source>
        <dbReference type="ARBA" id="ARBA00023118"/>
    </source>
</evidence>
<accession>A0ABW3PGS6</accession>
<dbReference type="NCBIfam" id="TIGR01596">
    <property type="entry name" value="cas3_HD"/>
    <property type="match status" value="1"/>
</dbReference>
<dbReference type="InterPro" id="IPR001650">
    <property type="entry name" value="Helicase_C-like"/>
</dbReference>
<dbReference type="InterPro" id="IPR050547">
    <property type="entry name" value="DEAD_box_RNA_helicases"/>
</dbReference>
<dbReference type="RefSeq" id="WP_121978404.1">
    <property type="nucleotide sequence ID" value="NZ_JBHTLH010000011.1"/>
</dbReference>
<evidence type="ECO:0000256" key="1">
    <source>
        <dbReference type="ARBA" id="ARBA00006847"/>
    </source>
</evidence>
<dbReference type="CDD" id="cd17930">
    <property type="entry name" value="DEXHc_cas3"/>
    <property type="match status" value="1"/>
</dbReference>
<comment type="caution">
    <text evidence="12">The sequence shown here is derived from an EMBL/GenBank/DDBJ whole genome shotgun (WGS) entry which is preliminary data.</text>
</comment>
<dbReference type="PANTHER" id="PTHR47963:SF9">
    <property type="entry name" value="CRISPR-ASSOCIATED ENDONUCLEASE_HELICASE CAS3"/>
    <property type="match status" value="1"/>
</dbReference>
<protein>
    <submittedName>
        <fullName evidence="12">CRISPR-associated helicase Cas3</fullName>
    </submittedName>
</protein>
<dbReference type="InterPro" id="IPR011545">
    <property type="entry name" value="DEAD/DEAH_box_helicase_dom"/>
</dbReference>
<sequence length="941" mass="106496">MNFSKNVSGFWGKKRRDKNGQQLWLPLIVHLIDTSNTMNWLYKNWLSGGQKQILKAKTLSQDAFSDEDIQKLIVFLGFMHDIGKATPAFQTKPSRICDVEMDRNFINRLRDHGFSDLKLPNPNLVEKSPHATAGEALIEFGEDFNVNESVGAIIGAHHGVPLGKAPSRNIKDFRSNYYQVDKSGPIQDVWKCAQKELFDYGLHLAGYQSGSEIPWVGQPQAVILTGLLTMADWLASSEYFTNKQSDKVELFPLIPFDQIASDVDTSVRFEKAIRAWNLNGRWVPHAIEMNSDPYQKLWGFRARPVQKAVIEAVNHTKEPGMVIIEASTGSGKTEAALVVAEQLARFDHEDGIFFGLPTQATTNSMFDRVDDWLSKIAKSQKKNLSIRLMHSKAQFNRHFQRIPHANNIDDADDKYADGAVTINDWFSGKKSILTKFTVGTIDNLLQMSLKQKHLFLKHLGLSGKVVIIDEVHAIDVFMNQYLEQTIMWLGAYHVPIIVLSATLPKDKRSRLIKSYLTGKYGSLSPKKFIKPEIAPKDWETTESYPLVSILDGKKLTQITKFPGRNDQSPFQIQVNRINPSDDELINRVVSQLKGGGVAGIIVNTVIRAQKLTKLVPKEIKLMLLHGSFLETTRERLTQQLQDDIGKDGHRPNRMIIIGTQVLEQSLDIDFDVLYTDIAPIDLLLQRAGRLHRHQIQRPKNLQVPQLFITGIAGAGKYGKGNEMIYSKYLLMKTDYFLPDTISIPAMVSKLVQAVYSSETDGEVAEKIPGLLKAKDAQGKFIDHEECKAKSFRIKRPQQFGYSTIHSWLEHRNFDVDRDPYISNATVRDIKPTLEVILLQHTDDGDFLIDEGTTRGEKVTIDDAKLIAQQLIKLPVAVTERNMNGVLEVLQDLTKKYYPDWAENSWLKKSLALPLDEHFQISLSGWKLTYSTKFGLSYAKED</sequence>
<dbReference type="InterPro" id="IPR054712">
    <property type="entry name" value="Cas3-like_dom"/>
</dbReference>
<gene>
    <name evidence="12" type="primary">cas3</name>
    <name evidence="12" type="ORF">ACFQ22_04635</name>
</gene>
<dbReference type="NCBIfam" id="TIGR01587">
    <property type="entry name" value="cas3_core"/>
    <property type="match status" value="1"/>
</dbReference>
<dbReference type="Proteomes" id="UP001597156">
    <property type="component" value="Unassembled WGS sequence"/>
</dbReference>
<dbReference type="Pfam" id="PF18019">
    <property type="entry name" value="Cas3_HD"/>
    <property type="match status" value="1"/>
</dbReference>
<feature type="domain" description="Helicase ATP-binding" evidence="10">
    <location>
        <begin position="313"/>
        <end position="521"/>
    </location>
</feature>
<name>A0ABW3PGS6_9LACO</name>
<evidence type="ECO:0000256" key="4">
    <source>
        <dbReference type="ARBA" id="ARBA00022723"/>
    </source>
</evidence>
<dbReference type="InterPro" id="IPR006483">
    <property type="entry name" value="CRISPR-assoc_Cas3_HD"/>
</dbReference>
<dbReference type="PROSITE" id="PS51192">
    <property type="entry name" value="HELICASE_ATP_BIND_1"/>
    <property type="match status" value="1"/>
</dbReference>
<dbReference type="SUPFAM" id="SSF52540">
    <property type="entry name" value="P-loop containing nucleoside triphosphate hydrolases"/>
    <property type="match status" value="1"/>
</dbReference>
<proteinExistence type="inferred from homology"/>
<dbReference type="SMART" id="SM00487">
    <property type="entry name" value="DEXDc"/>
    <property type="match status" value="1"/>
</dbReference>
<dbReference type="Pfam" id="PF18395">
    <property type="entry name" value="Cas3_C"/>
    <property type="match status" value="1"/>
</dbReference>
<evidence type="ECO:0000313" key="12">
    <source>
        <dbReference type="EMBL" id="MFD1124649.1"/>
    </source>
</evidence>
<keyword evidence="9" id="KW-0051">Antiviral defense</keyword>
<keyword evidence="7" id="KW-0347">Helicase</keyword>
<comment type="similarity">
    <text evidence="1">In the N-terminal section; belongs to the CRISPR-associated nuclease Cas3-HD family.</text>
</comment>
<evidence type="ECO:0000313" key="13">
    <source>
        <dbReference type="Proteomes" id="UP001597156"/>
    </source>
</evidence>
<dbReference type="Pfam" id="PF00270">
    <property type="entry name" value="DEAD"/>
    <property type="match status" value="1"/>
</dbReference>
<evidence type="ECO:0000259" key="10">
    <source>
        <dbReference type="PROSITE" id="PS51192"/>
    </source>
</evidence>
<dbReference type="SMART" id="SM00490">
    <property type="entry name" value="HELICc"/>
    <property type="match status" value="1"/>
</dbReference>
<dbReference type="InterPro" id="IPR006474">
    <property type="entry name" value="Helicase_Cas3_CRISPR-ass_core"/>
</dbReference>
<keyword evidence="8" id="KW-0067">ATP-binding</keyword>
<evidence type="ECO:0000256" key="5">
    <source>
        <dbReference type="ARBA" id="ARBA00022741"/>
    </source>
</evidence>
<dbReference type="Gene3D" id="1.10.3210.30">
    <property type="match status" value="1"/>
</dbReference>
<keyword evidence="3" id="KW-0540">Nuclease</keyword>
<feature type="domain" description="HD Cas3-type" evidence="11">
    <location>
        <begin position="20"/>
        <end position="234"/>
    </location>
</feature>
<keyword evidence="13" id="KW-1185">Reference proteome</keyword>
<organism evidence="12 13">
    <name type="scientific">Lentilactobacillus raoultii</name>
    <dbReference type="NCBI Taxonomy" id="1987503"/>
    <lineage>
        <taxon>Bacteria</taxon>
        <taxon>Bacillati</taxon>
        <taxon>Bacillota</taxon>
        <taxon>Bacilli</taxon>
        <taxon>Lactobacillales</taxon>
        <taxon>Lactobacillaceae</taxon>
        <taxon>Lentilactobacillus</taxon>
    </lineage>
</organism>
<dbReference type="CDD" id="cd09641">
    <property type="entry name" value="Cas3''_I"/>
    <property type="match status" value="1"/>
</dbReference>
<reference evidence="13" key="1">
    <citation type="journal article" date="2019" name="Int. J. Syst. Evol. Microbiol.">
        <title>The Global Catalogue of Microorganisms (GCM) 10K type strain sequencing project: providing services to taxonomists for standard genome sequencing and annotation.</title>
        <authorList>
            <consortium name="The Broad Institute Genomics Platform"/>
            <consortium name="The Broad Institute Genome Sequencing Center for Infectious Disease"/>
            <person name="Wu L."/>
            <person name="Ma J."/>
        </authorList>
    </citation>
    <scope>NUCLEOTIDE SEQUENCE [LARGE SCALE GENOMIC DNA]</scope>
    <source>
        <strain evidence="13">CCUG 71848</strain>
    </source>
</reference>
<evidence type="ECO:0000256" key="2">
    <source>
        <dbReference type="ARBA" id="ARBA00009046"/>
    </source>
</evidence>
<dbReference type="InterPro" id="IPR038257">
    <property type="entry name" value="CRISPR-assoc_Cas3_HD_sf"/>
</dbReference>
<evidence type="ECO:0000256" key="7">
    <source>
        <dbReference type="ARBA" id="ARBA00022806"/>
    </source>
</evidence>
<keyword evidence="4" id="KW-0479">Metal-binding</keyword>
<dbReference type="Gene3D" id="3.40.50.300">
    <property type="entry name" value="P-loop containing nucleotide triphosphate hydrolases"/>
    <property type="match status" value="2"/>
</dbReference>
<evidence type="ECO:0000259" key="11">
    <source>
        <dbReference type="PROSITE" id="PS51643"/>
    </source>
</evidence>
<comment type="similarity">
    <text evidence="2">In the central section; belongs to the CRISPR-associated helicase Cas3 family.</text>
</comment>
<dbReference type="InterPro" id="IPR014001">
    <property type="entry name" value="Helicase_ATP-bd"/>
</dbReference>
<keyword evidence="6" id="KW-0378">Hydrolase</keyword>
<evidence type="ECO:0000256" key="6">
    <source>
        <dbReference type="ARBA" id="ARBA00022801"/>
    </source>
</evidence>
<evidence type="ECO:0000256" key="8">
    <source>
        <dbReference type="ARBA" id="ARBA00022840"/>
    </source>
</evidence>
<dbReference type="EMBL" id="JBHTLH010000011">
    <property type="protein sequence ID" value="MFD1124649.1"/>
    <property type="molecule type" value="Genomic_DNA"/>
</dbReference>
<dbReference type="PROSITE" id="PS51643">
    <property type="entry name" value="HD_CAS3"/>
    <property type="match status" value="1"/>
</dbReference>
<dbReference type="Pfam" id="PF22590">
    <property type="entry name" value="Cas3-like_C_2"/>
    <property type="match status" value="1"/>
</dbReference>